<accession>A0A512IFJ3</accession>
<evidence type="ECO:0000256" key="1">
    <source>
        <dbReference type="SAM" id="MobiDB-lite"/>
    </source>
</evidence>
<protein>
    <submittedName>
        <fullName evidence="2">Uncharacterized protein</fullName>
    </submittedName>
</protein>
<dbReference type="AlphaFoldDB" id="A0A512IFJ3"/>
<dbReference type="EMBL" id="BJZS01000087">
    <property type="protein sequence ID" value="GEO96473.1"/>
    <property type="molecule type" value="Genomic_DNA"/>
</dbReference>
<evidence type="ECO:0000313" key="2">
    <source>
        <dbReference type="EMBL" id="GEO96473.1"/>
    </source>
</evidence>
<gene>
    <name evidence="2" type="ORF">KTU01_25960</name>
</gene>
<reference evidence="2 3" key="1">
    <citation type="submission" date="2019-07" db="EMBL/GenBank/DDBJ databases">
        <title>Whole genome shotgun sequence of Kocuria turfanensis NBRC 107627.</title>
        <authorList>
            <person name="Hosoyama A."/>
            <person name="Uohara A."/>
            <person name="Ohji S."/>
            <person name="Ichikawa N."/>
        </authorList>
    </citation>
    <scope>NUCLEOTIDE SEQUENCE [LARGE SCALE GENOMIC DNA]</scope>
    <source>
        <strain evidence="2 3">NBRC 107627</strain>
    </source>
</reference>
<proteinExistence type="predicted"/>
<keyword evidence="3" id="KW-1185">Reference proteome</keyword>
<evidence type="ECO:0000313" key="3">
    <source>
        <dbReference type="Proteomes" id="UP000321103"/>
    </source>
</evidence>
<name>A0A512IFJ3_9MICC</name>
<comment type="caution">
    <text evidence="2">The sequence shown here is derived from an EMBL/GenBank/DDBJ whole genome shotgun (WGS) entry which is preliminary data.</text>
</comment>
<dbReference type="Proteomes" id="UP000321103">
    <property type="component" value="Unassembled WGS sequence"/>
</dbReference>
<feature type="region of interest" description="Disordered" evidence="1">
    <location>
        <begin position="23"/>
        <end position="102"/>
    </location>
</feature>
<organism evidence="2 3">
    <name type="scientific">Kocuria turfanensis</name>
    <dbReference type="NCBI Taxonomy" id="388357"/>
    <lineage>
        <taxon>Bacteria</taxon>
        <taxon>Bacillati</taxon>
        <taxon>Actinomycetota</taxon>
        <taxon>Actinomycetes</taxon>
        <taxon>Micrococcales</taxon>
        <taxon>Micrococcaceae</taxon>
        <taxon>Kocuria</taxon>
    </lineage>
</organism>
<feature type="compositionally biased region" description="Basic and acidic residues" evidence="1">
    <location>
        <begin position="34"/>
        <end position="44"/>
    </location>
</feature>
<sequence>MTLPWRGTNVRCRSKRYSGNTFQDGIPSPCDGDLMQRVRPDAAGDHPMSVSGTWATDDESDGQAGSDTVDGVDPRGSTATGGCQRPVKAVKKRKNTEAATAT</sequence>